<keyword evidence="1" id="KW-0472">Membrane</keyword>
<dbReference type="Proteomes" id="UP000181981">
    <property type="component" value="Unassembled WGS sequence"/>
</dbReference>
<name>A0A1I0CRF6_9BACT</name>
<gene>
    <name evidence="2" type="ORF">SAMN05444285_10842</name>
</gene>
<dbReference type="AlphaFoldDB" id="A0A1I0CRF6"/>
<accession>A0A1I0CRF6</accession>
<sequence>MKELSFERMEVVNGGSSCGWAIGVAAFSAVCVVGATIVNPGIWAVPATWYGAATLAAGNIANVYSSC</sequence>
<evidence type="ECO:0000313" key="2">
    <source>
        <dbReference type="EMBL" id="SET22229.1"/>
    </source>
</evidence>
<evidence type="ECO:0000313" key="3">
    <source>
        <dbReference type="Proteomes" id="UP000181981"/>
    </source>
</evidence>
<dbReference type="RefSeq" id="WP_139178040.1">
    <property type="nucleotide sequence ID" value="NZ_FOHT01000008.1"/>
</dbReference>
<proteinExistence type="predicted"/>
<organism evidence="2 3">
    <name type="scientific">Draconibacterium orientale</name>
    <dbReference type="NCBI Taxonomy" id="1168034"/>
    <lineage>
        <taxon>Bacteria</taxon>
        <taxon>Pseudomonadati</taxon>
        <taxon>Bacteroidota</taxon>
        <taxon>Bacteroidia</taxon>
        <taxon>Marinilabiliales</taxon>
        <taxon>Prolixibacteraceae</taxon>
        <taxon>Draconibacterium</taxon>
    </lineage>
</organism>
<keyword evidence="1" id="KW-1133">Transmembrane helix</keyword>
<dbReference type="EMBL" id="FOHT01000008">
    <property type="protein sequence ID" value="SET22229.1"/>
    <property type="molecule type" value="Genomic_DNA"/>
</dbReference>
<protein>
    <recommendedName>
        <fullName evidence="4">Bacteriocin</fullName>
    </recommendedName>
</protein>
<feature type="transmembrane region" description="Helical" evidence="1">
    <location>
        <begin position="20"/>
        <end position="38"/>
    </location>
</feature>
<keyword evidence="1" id="KW-0812">Transmembrane</keyword>
<reference evidence="2 3" key="1">
    <citation type="submission" date="2016-10" db="EMBL/GenBank/DDBJ databases">
        <authorList>
            <person name="de Groot N.N."/>
        </authorList>
    </citation>
    <scope>NUCLEOTIDE SEQUENCE [LARGE SCALE GENOMIC DNA]</scope>
    <source>
        <strain evidence="2 3">DSM 25947</strain>
    </source>
</reference>
<evidence type="ECO:0000256" key="1">
    <source>
        <dbReference type="SAM" id="Phobius"/>
    </source>
</evidence>
<evidence type="ECO:0008006" key="4">
    <source>
        <dbReference type="Google" id="ProtNLM"/>
    </source>
</evidence>